<evidence type="ECO:0000256" key="2">
    <source>
        <dbReference type="ARBA" id="ARBA00023242"/>
    </source>
</evidence>
<dbReference type="STRING" id="341454.A0A4S2MT68"/>
<comment type="similarity">
    <text evidence="3">Belongs to the UTP5 family.</text>
</comment>
<feature type="compositionally biased region" description="Acidic residues" evidence="4">
    <location>
        <begin position="433"/>
        <end position="446"/>
    </location>
</feature>
<dbReference type="InterPro" id="IPR015943">
    <property type="entry name" value="WD40/YVTN_repeat-like_dom_sf"/>
</dbReference>
<evidence type="ECO:0000313" key="7">
    <source>
        <dbReference type="Proteomes" id="UP000298138"/>
    </source>
</evidence>
<comment type="subcellular location">
    <subcellularLocation>
        <location evidence="1">Nucleus</location>
    </subcellularLocation>
</comment>
<feature type="region of interest" description="Disordered" evidence="4">
    <location>
        <begin position="664"/>
        <end position="769"/>
    </location>
</feature>
<feature type="region of interest" description="Disordered" evidence="4">
    <location>
        <begin position="1"/>
        <end position="24"/>
    </location>
</feature>
<dbReference type="Pfam" id="PF04003">
    <property type="entry name" value="Utp12"/>
    <property type="match status" value="1"/>
</dbReference>
<dbReference type="FunCoup" id="A0A4S2MT68">
    <property type="interactions" value="794"/>
</dbReference>
<evidence type="ECO:0000259" key="5">
    <source>
        <dbReference type="Pfam" id="PF04003"/>
    </source>
</evidence>
<dbReference type="InterPro" id="IPR036322">
    <property type="entry name" value="WD40_repeat_dom_sf"/>
</dbReference>
<dbReference type="AlphaFoldDB" id="A0A4S2MT68"/>
<dbReference type="PANTHER" id="PTHR44267:SF1">
    <property type="entry name" value="WD REPEAT-CONTAINING PROTEIN 43"/>
    <property type="match status" value="1"/>
</dbReference>
<feature type="compositionally biased region" description="Acidic residues" evidence="4">
    <location>
        <begin position="676"/>
        <end position="733"/>
    </location>
</feature>
<feature type="domain" description="Small-subunit processome Utp12" evidence="5">
    <location>
        <begin position="503"/>
        <end position="607"/>
    </location>
</feature>
<accession>A0A4S2MT68</accession>
<sequence length="769" mass="82752">MVAKKAVSKPAKAAPSNTKLTTAPSQTAALTASAFSPPSFHLSLFASVVLGLDAYRLRIHDTNTGRLKSEHVFEAGVRVNSVSWVALPAQDRKSSKKRRRKEEEEEVKNAVVAVTTNKGTVVLYGAAEGAVEGVLEGSHVGEVVAFIADKEGRGWSAGVDGKLVEWDLAKKTALRTITLPESTIRRIAVAGNNILCASSTIYAIDKEDSESNPPSFTANTTAIHTLIAATDGVKFLSAAETDRFINIFSLKENKQIGALVADSDIQTLSVHKGSNDEILAAVTTEGIIEVFKAPFELAASADSGVVTRKKKTQTKKSEAKIKVVRPSGNQSVSIANVTVENEELVVCWLETGVNLSFEKIRWASPDDGLLSLAGTIELTRAKTLSIGGVNGAAMNGVKDVSNMNVDASHTVVVAGDDLQDVGMEDAPAANVSDSEDSDSGSDAETDSDSKPTAEPTFADRFQALTVSATPRKDLTLQTKSSGALTAPTPGALTSVLTQALKTNDSALLESCLASTNSRAIRDTVRKLPSPMAVTLLERLAERLARKPGRAGSLGEWVRWTLVAHGGYLVGLPDLVKRLSSLHQTLNNRANALPRLLALQGRLDMLQSQLELRSEMRLAGKEPREVEKEAEGALYIEGETNEVYSSDEEPEEVAGEPMMIEDASFIKSPNDGFGADNESDDDERGSDAEDDLLGSDEEESEDEDEDMEDDEELEEDENAFVELEASEDEDEGEKEVEREGSVDYDDVDRMDTDEEVEEVVEVKRKGKGRR</sequence>
<dbReference type="Gene3D" id="2.130.10.10">
    <property type="entry name" value="YVTN repeat-like/Quinoprotein amine dehydrogenase"/>
    <property type="match status" value="1"/>
</dbReference>
<organism evidence="6 7">
    <name type="scientific">Ascodesmis nigricans</name>
    <dbReference type="NCBI Taxonomy" id="341454"/>
    <lineage>
        <taxon>Eukaryota</taxon>
        <taxon>Fungi</taxon>
        <taxon>Dikarya</taxon>
        <taxon>Ascomycota</taxon>
        <taxon>Pezizomycotina</taxon>
        <taxon>Pezizomycetes</taxon>
        <taxon>Pezizales</taxon>
        <taxon>Ascodesmidaceae</taxon>
        <taxon>Ascodesmis</taxon>
    </lineage>
</organism>
<evidence type="ECO:0000256" key="4">
    <source>
        <dbReference type="SAM" id="MobiDB-lite"/>
    </source>
</evidence>
<dbReference type="InParanoid" id="A0A4S2MT68"/>
<gene>
    <name evidence="6" type="ORF">EX30DRAFT_342288</name>
</gene>
<dbReference type="InterPro" id="IPR007148">
    <property type="entry name" value="SSU_processome_Utp12"/>
</dbReference>
<feature type="region of interest" description="Disordered" evidence="4">
    <location>
        <begin position="427"/>
        <end position="458"/>
    </location>
</feature>
<feature type="compositionally biased region" description="Low complexity" evidence="4">
    <location>
        <begin position="1"/>
        <end position="16"/>
    </location>
</feature>
<keyword evidence="7" id="KW-1185">Reference proteome</keyword>
<dbReference type="EMBL" id="ML220130">
    <property type="protein sequence ID" value="TGZ79670.1"/>
    <property type="molecule type" value="Genomic_DNA"/>
</dbReference>
<dbReference type="InterPro" id="IPR052414">
    <property type="entry name" value="U3_snoRNA-assoc_WDR"/>
</dbReference>
<dbReference type="GO" id="GO:0032040">
    <property type="term" value="C:small-subunit processome"/>
    <property type="evidence" value="ECO:0007669"/>
    <property type="project" value="UniProtKB-ARBA"/>
</dbReference>
<evidence type="ECO:0000313" key="6">
    <source>
        <dbReference type="EMBL" id="TGZ79670.1"/>
    </source>
</evidence>
<dbReference type="PANTHER" id="PTHR44267">
    <property type="entry name" value="WD REPEAT-CONTAINING PROTEIN 43"/>
    <property type="match status" value="1"/>
</dbReference>
<feature type="compositionally biased region" description="Acidic residues" evidence="4">
    <location>
        <begin position="741"/>
        <end position="758"/>
    </location>
</feature>
<evidence type="ECO:0000256" key="1">
    <source>
        <dbReference type="ARBA" id="ARBA00004123"/>
    </source>
</evidence>
<proteinExistence type="inferred from homology"/>
<reference evidence="6 7" key="1">
    <citation type="submission" date="2019-04" db="EMBL/GenBank/DDBJ databases">
        <title>Comparative genomics and transcriptomics to analyze fruiting body development in filamentous ascomycetes.</title>
        <authorList>
            <consortium name="DOE Joint Genome Institute"/>
            <person name="Lutkenhaus R."/>
            <person name="Traeger S."/>
            <person name="Breuer J."/>
            <person name="Kuo A."/>
            <person name="Lipzen A."/>
            <person name="Pangilinan J."/>
            <person name="Dilworth D."/>
            <person name="Sandor L."/>
            <person name="Poggeler S."/>
            <person name="Barry K."/>
            <person name="Grigoriev I.V."/>
            <person name="Nowrousian M."/>
        </authorList>
    </citation>
    <scope>NUCLEOTIDE SEQUENCE [LARGE SCALE GENOMIC DNA]</scope>
    <source>
        <strain evidence="6 7">CBS 389.68</strain>
    </source>
</reference>
<name>A0A4S2MT68_9PEZI</name>
<keyword evidence="2" id="KW-0539">Nucleus</keyword>
<dbReference type="GO" id="GO:0000462">
    <property type="term" value="P:maturation of SSU-rRNA from tricistronic rRNA transcript (SSU-rRNA, 5.8S rRNA, LSU-rRNA)"/>
    <property type="evidence" value="ECO:0007669"/>
    <property type="project" value="TreeGrafter"/>
</dbReference>
<dbReference type="Proteomes" id="UP000298138">
    <property type="component" value="Unassembled WGS sequence"/>
</dbReference>
<dbReference type="OrthoDB" id="30195at2759"/>
<evidence type="ECO:0000256" key="3">
    <source>
        <dbReference type="ARBA" id="ARBA00038335"/>
    </source>
</evidence>
<dbReference type="SUPFAM" id="SSF50978">
    <property type="entry name" value="WD40 repeat-like"/>
    <property type="match status" value="1"/>
</dbReference>
<protein>
    <submittedName>
        <fullName evidence="6">NUC189-domain-containing protein</fullName>
    </submittedName>
</protein>